<keyword evidence="3" id="KW-1185">Reference proteome</keyword>
<evidence type="ECO:0000313" key="3">
    <source>
        <dbReference type="Proteomes" id="UP000571817"/>
    </source>
</evidence>
<evidence type="ECO:0000313" key="2">
    <source>
        <dbReference type="EMBL" id="NYJ75964.1"/>
    </source>
</evidence>
<dbReference type="Gene3D" id="3.30.1050.40">
    <property type="match status" value="1"/>
</dbReference>
<accession>A0A853DLU3</accession>
<reference evidence="2 3" key="1">
    <citation type="submission" date="2020-07" db="EMBL/GenBank/DDBJ databases">
        <title>Sequencing the genomes of 1000 actinobacteria strains.</title>
        <authorList>
            <person name="Klenk H.-P."/>
        </authorList>
    </citation>
    <scope>NUCLEOTIDE SEQUENCE [LARGE SCALE GENOMIC DNA]</scope>
    <source>
        <strain evidence="2 3">DSM 29531</strain>
    </source>
</reference>
<dbReference type="Pfam" id="PF17844">
    <property type="entry name" value="SCP_3"/>
    <property type="match status" value="1"/>
</dbReference>
<evidence type="ECO:0000259" key="1">
    <source>
        <dbReference type="Pfam" id="PF17844"/>
    </source>
</evidence>
<gene>
    <name evidence="2" type="ORF">HNR15_002927</name>
</gene>
<dbReference type="SUPFAM" id="SSF55718">
    <property type="entry name" value="SCP-like"/>
    <property type="match status" value="1"/>
</dbReference>
<dbReference type="InterPro" id="IPR041629">
    <property type="entry name" value="SCP_3"/>
</dbReference>
<dbReference type="Proteomes" id="UP000571817">
    <property type="component" value="Unassembled WGS sequence"/>
</dbReference>
<feature type="domain" description="Bacterial SCP orthologue" evidence="1">
    <location>
        <begin position="26"/>
        <end position="118"/>
    </location>
</feature>
<dbReference type="RefSeq" id="WP_179483036.1">
    <property type="nucleotide sequence ID" value="NZ_JACCFW010000001.1"/>
</dbReference>
<sequence length="122" mass="13057">MPRRRIDPAAGGAALRAWMADSTTLDRSTLATAVRYTLEELSLQAPGRSVEVRVPPYGAVQVIQGTTHRRGTPPNVVELQADSWLALAVGDLTWSEAESSGRLSASGGRADLSAYLPLVRRS</sequence>
<protein>
    <recommendedName>
        <fullName evidence="1">Bacterial SCP orthologue domain-containing protein</fullName>
    </recommendedName>
</protein>
<name>A0A853DLU3_9MICO</name>
<dbReference type="EMBL" id="JACCFW010000001">
    <property type="protein sequence ID" value="NYJ75964.1"/>
    <property type="molecule type" value="Genomic_DNA"/>
</dbReference>
<proteinExistence type="predicted"/>
<organism evidence="2 3">
    <name type="scientific">Allobranchiibius huperziae</name>
    <dbReference type="NCBI Taxonomy" id="1874116"/>
    <lineage>
        <taxon>Bacteria</taxon>
        <taxon>Bacillati</taxon>
        <taxon>Actinomycetota</taxon>
        <taxon>Actinomycetes</taxon>
        <taxon>Micrococcales</taxon>
        <taxon>Dermacoccaceae</taxon>
        <taxon>Allobranchiibius</taxon>
    </lineage>
</organism>
<dbReference type="AlphaFoldDB" id="A0A853DLU3"/>
<dbReference type="InterPro" id="IPR036527">
    <property type="entry name" value="SCP2_sterol-bd_dom_sf"/>
</dbReference>
<comment type="caution">
    <text evidence="2">The sequence shown here is derived from an EMBL/GenBank/DDBJ whole genome shotgun (WGS) entry which is preliminary data.</text>
</comment>